<keyword evidence="3" id="KW-1185">Reference proteome</keyword>
<feature type="compositionally biased region" description="Low complexity" evidence="1">
    <location>
        <begin position="768"/>
        <end position="792"/>
    </location>
</feature>
<feature type="compositionally biased region" description="Acidic residues" evidence="1">
    <location>
        <begin position="734"/>
        <end position="746"/>
    </location>
</feature>
<feature type="compositionally biased region" description="Low complexity" evidence="1">
    <location>
        <begin position="105"/>
        <end position="122"/>
    </location>
</feature>
<reference evidence="2" key="1">
    <citation type="submission" date="2022-07" db="EMBL/GenBank/DDBJ databases">
        <title>Phylogenomic reconstructions and comparative analyses of Kickxellomycotina fungi.</title>
        <authorList>
            <person name="Reynolds N.K."/>
            <person name="Stajich J.E."/>
            <person name="Barry K."/>
            <person name="Grigoriev I.V."/>
            <person name="Crous P."/>
            <person name="Smith M.E."/>
        </authorList>
    </citation>
    <scope>NUCLEOTIDE SEQUENCE</scope>
    <source>
        <strain evidence="2">BCRC 34882</strain>
    </source>
</reference>
<name>A0ABQ8PRF5_9FUNG</name>
<feature type="compositionally biased region" description="Polar residues" evidence="1">
    <location>
        <begin position="405"/>
        <end position="427"/>
    </location>
</feature>
<feature type="compositionally biased region" description="Low complexity" evidence="1">
    <location>
        <begin position="428"/>
        <end position="444"/>
    </location>
</feature>
<feature type="compositionally biased region" description="Polar residues" evidence="1">
    <location>
        <begin position="202"/>
        <end position="213"/>
    </location>
</feature>
<feature type="region of interest" description="Disordered" evidence="1">
    <location>
        <begin position="677"/>
        <end position="792"/>
    </location>
</feature>
<sequence length="792" mass="81878">MSTAHPFPILASASNSRSGSPAPAPGSNTSSAAESQPGSGNDENKVNTNKGSVRSSNKDSKQQKSAKVVRHKKNGQQQTESKDGSSASSSVSDGAGKQQQVKESAAAATATATVTPATATGTSNDADPTSNNPQTSTKKPAKKKQKKQKSTAATASPSLSHGEPESAQSMKSPRGRTAQPPSDKNNKQQKKSKNAASKQARKPQNTKNRQQDASAGGKIAASPRSSSSLAVAPPLSAPPIVSASTSLSATQFIKSSSSGSLSMARIVPGENGRARVVFGPTDSNDHQQPMQPHPGFNTAAPRFVPGDMQSRRSSMSQLASGRVRFNTASYGDSSLGLGLSSPISPALSNPSQSATNYYPPANAGYNNIRSVTSPGSAAILQSSSGYAIYGSSGPNIAPPVFRQRSMTSTQLRSTARSFSPQLLGSSNQHRQTQPQQQQQQQQQQQHHHQHQQYQHQHVPIQPRRLSSATSVSLDHMSSLQPPLSAPIQGLVAGARGRSQSVSTHTNMTGLRISMAQSRPGNVLAPHMPALARAASSGSTLQANAYANGGYFASRRASVSNVGLAVDPSHSIRIPTIMFQKQKSDEQVYPSNMKVAVDGTAALITPKSAIEEKAVDDAEKTETKAQDSPAMRRLQEMIESMRKLSSGSVANEDSAAASVATTESTATTSAAALAVAASSASSSRTSSPLASLPSKGTDAASTGIEAPEASSIASMPAITLPPTPAAHPTSRFDSILEEDEDTEDDEAKLDADTGSSSGAVSNVEDDAPTTTATLATANASSANQPSASAVCAL</sequence>
<feature type="region of interest" description="Disordered" evidence="1">
    <location>
        <begin position="405"/>
        <end position="480"/>
    </location>
</feature>
<comment type="caution">
    <text evidence="2">The sequence shown here is derived from an EMBL/GenBank/DDBJ whole genome shotgun (WGS) entry which is preliminary data.</text>
</comment>
<feature type="compositionally biased region" description="Basic residues" evidence="1">
    <location>
        <begin position="139"/>
        <end position="149"/>
    </location>
</feature>
<dbReference type="EMBL" id="JANBQD010000012">
    <property type="protein sequence ID" value="KAJ1994433.1"/>
    <property type="molecule type" value="Genomic_DNA"/>
</dbReference>
<feature type="compositionally biased region" description="Polar residues" evidence="1">
    <location>
        <begin position="464"/>
        <end position="480"/>
    </location>
</feature>
<evidence type="ECO:0000313" key="2">
    <source>
        <dbReference type="EMBL" id="KAJ1994433.1"/>
    </source>
</evidence>
<dbReference type="Proteomes" id="UP001151295">
    <property type="component" value="Unassembled WGS sequence"/>
</dbReference>
<organism evidence="2 3">
    <name type="scientific">Coemansia umbellata</name>
    <dbReference type="NCBI Taxonomy" id="1424467"/>
    <lineage>
        <taxon>Eukaryota</taxon>
        <taxon>Fungi</taxon>
        <taxon>Fungi incertae sedis</taxon>
        <taxon>Zoopagomycota</taxon>
        <taxon>Kickxellomycotina</taxon>
        <taxon>Kickxellomycetes</taxon>
        <taxon>Kickxellales</taxon>
        <taxon>Kickxellaceae</taxon>
        <taxon>Coemansia</taxon>
    </lineage>
</organism>
<evidence type="ECO:0000313" key="3">
    <source>
        <dbReference type="Proteomes" id="UP001151295"/>
    </source>
</evidence>
<feature type="region of interest" description="Disordered" evidence="1">
    <location>
        <begin position="1"/>
        <end position="239"/>
    </location>
</feature>
<feature type="compositionally biased region" description="Low complexity" evidence="1">
    <location>
        <begin position="219"/>
        <end position="239"/>
    </location>
</feature>
<feature type="compositionally biased region" description="Low complexity" evidence="1">
    <location>
        <begin position="677"/>
        <end position="693"/>
    </location>
</feature>
<feature type="compositionally biased region" description="Low complexity" evidence="1">
    <location>
        <begin position="11"/>
        <end position="33"/>
    </location>
</feature>
<evidence type="ECO:0000256" key="1">
    <source>
        <dbReference type="SAM" id="MobiDB-lite"/>
    </source>
</evidence>
<feature type="compositionally biased region" description="Low complexity" evidence="1">
    <location>
        <begin position="84"/>
        <end position="97"/>
    </location>
</feature>
<proteinExistence type="predicted"/>
<feature type="compositionally biased region" description="Polar residues" evidence="1">
    <location>
        <begin position="123"/>
        <end position="132"/>
    </location>
</feature>
<protein>
    <submittedName>
        <fullName evidence="2">Uncharacterized protein</fullName>
    </submittedName>
</protein>
<gene>
    <name evidence="2" type="ORF">EDC05_001632</name>
</gene>
<feature type="compositionally biased region" description="Polar residues" evidence="1">
    <location>
        <begin position="34"/>
        <end position="55"/>
    </location>
</feature>
<accession>A0ABQ8PRF5</accession>